<organism evidence="2 3">
    <name type="scientific">Mesorhizobium ventifaucium</name>
    <dbReference type="NCBI Taxonomy" id="666020"/>
    <lineage>
        <taxon>Bacteria</taxon>
        <taxon>Pseudomonadati</taxon>
        <taxon>Pseudomonadota</taxon>
        <taxon>Alphaproteobacteria</taxon>
        <taxon>Hyphomicrobiales</taxon>
        <taxon>Phyllobacteriaceae</taxon>
        <taxon>Mesorhizobium</taxon>
    </lineage>
</organism>
<accession>A0ABN8JBM6</accession>
<keyword evidence="3" id="KW-1185">Reference proteome</keyword>
<sequence>MTWVFAVHRCVLSLERGAGAFLYFPLNSGKLGCRFGKISPRAVLAVPLGSTWGAVGVWWLELEALVDFAIGDGNLSCPVRGTLLHLSPRNNIDPQTSERTFPRRVQGGQRENAG</sequence>
<comment type="caution">
    <text evidence="2">The sequence shown here is derived from an EMBL/GenBank/DDBJ whole genome shotgun (WGS) entry which is preliminary data.</text>
</comment>
<feature type="region of interest" description="Disordered" evidence="1">
    <location>
        <begin position="88"/>
        <end position="114"/>
    </location>
</feature>
<reference evidence="2" key="1">
    <citation type="submission" date="2022-03" db="EMBL/GenBank/DDBJ databases">
        <authorList>
            <person name="Brunel B."/>
        </authorList>
    </citation>
    <scope>NUCLEOTIDE SEQUENCE</scope>
    <source>
        <strain evidence="2">STM4922sample</strain>
    </source>
</reference>
<gene>
    <name evidence="2" type="ORF">MES4922_100107</name>
</gene>
<evidence type="ECO:0000256" key="1">
    <source>
        <dbReference type="SAM" id="MobiDB-lite"/>
    </source>
</evidence>
<dbReference type="EMBL" id="CAKXZS010000002">
    <property type="protein sequence ID" value="CAH2394518.1"/>
    <property type="molecule type" value="Genomic_DNA"/>
</dbReference>
<evidence type="ECO:0000313" key="2">
    <source>
        <dbReference type="EMBL" id="CAH2394518.1"/>
    </source>
</evidence>
<proteinExistence type="predicted"/>
<feature type="compositionally biased region" description="Polar residues" evidence="1">
    <location>
        <begin position="88"/>
        <end position="99"/>
    </location>
</feature>
<name>A0ABN8JBM6_9HYPH</name>
<dbReference type="Proteomes" id="UP001152604">
    <property type="component" value="Unassembled WGS sequence"/>
</dbReference>
<evidence type="ECO:0000313" key="3">
    <source>
        <dbReference type="Proteomes" id="UP001152604"/>
    </source>
</evidence>
<protein>
    <submittedName>
        <fullName evidence="2">Uncharacterized protein</fullName>
    </submittedName>
</protein>